<dbReference type="AlphaFoldDB" id="A0A974ACX6"/>
<dbReference type="RefSeq" id="WP_176531416.1">
    <property type="nucleotide sequence ID" value="NZ_CP088022.1"/>
</dbReference>
<evidence type="ECO:0000313" key="2">
    <source>
        <dbReference type="EMBL" id="NVL07799.1"/>
    </source>
</evidence>
<sequence length="100" mass="11138">MNAEMIRRLGEFSTALLASPEFKDLNALFEQQIAVDVLGTKPDDAVERERIYAMLQGSRAFTSHIERFANDYAILITPVVDTGPDEDDPSVHDISPDESL</sequence>
<comment type="caution">
    <text evidence="2">The sequence shown here is derived from an EMBL/GenBank/DDBJ whole genome shotgun (WGS) entry which is preliminary data.</text>
</comment>
<dbReference type="EMBL" id="JABWSX010000001">
    <property type="protein sequence ID" value="NVL07799.1"/>
    <property type="molecule type" value="Genomic_DNA"/>
</dbReference>
<feature type="compositionally biased region" description="Basic and acidic residues" evidence="1">
    <location>
        <begin position="89"/>
        <end position="100"/>
    </location>
</feature>
<gene>
    <name evidence="2" type="ORF">HU230_19030</name>
</gene>
<proteinExistence type="predicted"/>
<name>A0A974ACX6_9BRAD</name>
<reference evidence="2" key="1">
    <citation type="submission" date="2020-06" db="EMBL/GenBank/DDBJ databases">
        <title>Whole Genome Sequence of Bradyrhizobium sp. Strain 66S1MB.</title>
        <authorList>
            <person name="Bromfield E."/>
            <person name="Cloutier S."/>
        </authorList>
    </citation>
    <scope>NUCLEOTIDE SEQUENCE</scope>
    <source>
        <strain evidence="2">66S1MB</strain>
    </source>
</reference>
<accession>A0A974ACX6</accession>
<organism evidence="2">
    <name type="scientific">Bradyrhizobium quebecense</name>
    <dbReference type="NCBI Taxonomy" id="2748629"/>
    <lineage>
        <taxon>Bacteria</taxon>
        <taxon>Pseudomonadati</taxon>
        <taxon>Pseudomonadota</taxon>
        <taxon>Alphaproteobacteria</taxon>
        <taxon>Hyphomicrobiales</taxon>
        <taxon>Nitrobacteraceae</taxon>
        <taxon>Bradyrhizobium</taxon>
    </lineage>
</organism>
<evidence type="ECO:0000256" key="1">
    <source>
        <dbReference type="SAM" id="MobiDB-lite"/>
    </source>
</evidence>
<protein>
    <submittedName>
        <fullName evidence="2">Uncharacterized protein</fullName>
    </submittedName>
</protein>
<feature type="region of interest" description="Disordered" evidence="1">
    <location>
        <begin position="80"/>
        <end position="100"/>
    </location>
</feature>